<dbReference type="EMBL" id="AEUW02000001">
    <property type="protein sequence ID" value="EHJ52904.1"/>
    <property type="molecule type" value="Genomic_DNA"/>
</dbReference>
<keyword evidence="1" id="KW-1003">Cell membrane</keyword>
<comment type="similarity">
    <text evidence="1">Belongs to the DltD family.</text>
</comment>
<dbReference type="Pfam" id="PF04914">
    <property type="entry name" value="DltD"/>
    <property type="match status" value="1"/>
</dbReference>
<organism evidence="3 4">
    <name type="scientific">Streptococcus macacae NCTC 11558</name>
    <dbReference type="NCBI Taxonomy" id="764298"/>
    <lineage>
        <taxon>Bacteria</taxon>
        <taxon>Bacillati</taxon>
        <taxon>Bacillota</taxon>
        <taxon>Bacilli</taxon>
        <taxon>Lactobacillales</taxon>
        <taxon>Streptococcaceae</taxon>
        <taxon>Streptococcus</taxon>
    </lineage>
</organism>
<protein>
    <recommendedName>
        <fullName evidence="1">Protein DltD</fullName>
    </recommendedName>
</protein>
<accession>G5JYB1</accession>
<dbReference type="NCBIfam" id="TIGR04092">
    <property type="entry name" value="LTA_DltD"/>
    <property type="match status" value="1"/>
</dbReference>
<dbReference type="InterPro" id="IPR006998">
    <property type="entry name" value="DltD"/>
</dbReference>
<proteinExistence type="inferred from homology"/>
<feature type="transmembrane region" description="Helical" evidence="2">
    <location>
        <begin position="6"/>
        <end position="26"/>
    </location>
</feature>
<sequence>MLKRLWLILGPVFCALILVFSLIMLYPAKGLKHNYTAEKNDAVALSPASFKNTNRKVRSLSDKKHEFVPFFGSSEWKRFDSMHPSILAERYKRSYRPYLLGQKGTTSLSHYFGMQQISRQLQGKKAVYVISPQWFVKKGTNAAAFQQYFSSEQLVDFLLKQTGNASDQYAAKRLLKIKPDISMSSIVKKVANGKKLSSFDRIRLRLTKTFLKKEEALFGHFDFNSDYAHQVEKRGQKLPKAFSYKKLEQIATHDAEMQTKSNPFAIKDSFYKKRIKGQYHKLKGFQKHLSYLKSPEYNDLQLSLTQLAASKTNAIFVIPPVNSKWVKYTGLNQKLYQKTVQKIKYQLQSQGFTNIADLSKDGHKPYFMQDTIHLGWNGWLAFDKAVRPFLTEKQKLPHYTINDNFLSQKWAQYAGDPAKF</sequence>
<dbReference type="PIRSF" id="PIRSF021438">
    <property type="entry name" value="DltD"/>
    <property type="match status" value="1"/>
</dbReference>
<dbReference type="STRING" id="764298.STRMA_0172"/>
<dbReference type="GO" id="GO:0070395">
    <property type="term" value="P:lipoteichoic acid biosynthetic process"/>
    <property type="evidence" value="ECO:0007669"/>
    <property type="project" value="UniProtKB-UniRule"/>
</dbReference>
<gene>
    <name evidence="3" type="primary">dltD</name>
    <name evidence="3" type="ORF">STRMA_0172</name>
</gene>
<dbReference type="InterPro" id="IPR023896">
    <property type="entry name" value="LTA_DltD"/>
</dbReference>
<dbReference type="UniPathway" id="UPA00556"/>
<keyword evidence="2" id="KW-1133">Transmembrane helix</keyword>
<reference evidence="3 4" key="1">
    <citation type="journal article" date="2014" name="Int. J. Syst. Evol. Microbiol.">
        <title>Phylogenomics and the dynamic genome evolution of the genus Streptococcus.</title>
        <authorList>
            <consortium name="The Broad Institute Genome Sequencing Platform"/>
            <person name="Richards V.P."/>
            <person name="Palmer S.R."/>
            <person name="Pavinski Bitar P.D."/>
            <person name="Qin X."/>
            <person name="Weinstock G.M."/>
            <person name="Highlander S.K."/>
            <person name="Town C.D."/>
            <person name="Burne R.A."/>
            <person name="Stanhope M.J."/>
        </authorList>
    </citation>
    <scope>NUCLEOTIDE SEQUENCE [LARGE SCALE GENOMIC DNA]</scope>
    <source>
        <strain evidence="3 4">NCTC 11558</strain>
    </source>
</reference>
<comment type="pathway">
    <text evidence="1">Cell wall biogenesis; lipoteichoic acid biosynthesis.</text>
</comment>
<comment type="caution">
    <text evidence="3">The sequence shown here is derived from an EMBL/GenBank/DDBJ whole genome shotgun (WGS) entry which is preliminary data.</text>
</comment>
<dbReference type="PANTHER" id="PTHR40039">
    <property type="entry name" value="PROTEIN DLTD"/>
    <property type="match status" value="1"/>
</dbReference>
<keyword evidence="4" id="KW-1185">Reference proteome</keyword>
<dbReference type="PANTHER" id="PTHR40039:SF1">
    <property type="entry name" value="PROTEIN DLTD"/>
    <property type="match status" value="1"/>
</dbReference>
<keyword evidence="2" id="KW-0812">Transmembrane</keyword>
<name>G5JYB1_9STRE</name>
<dbReference type="RefSeq" id="WP_003081509.1">
    <property type="nucleotide sequence ID" value="NZ_AEUW02000001.1"/>
</dbReference>
<evidence type="ECO:0000256" key="1">
    <source>
        <dbReference type="PIRNR" id="PIRNR021438"/>
    </source>
</evidence>
<dbReference type="eggNOG" id="COG3966">
    <property type="taxonomic scope" value="Bacteria"/>
</dbReference>
<dbReference type="GO" id="GO:0005886">
    <property type="term" value="C:plasma membrane"/>
    <property type="evidence" value="ECO:0007669"/>
    <property type="project" value="UniProtKB-UniRule"/>
</dbReference>
<evidence type="ECO:0000256" key="2">
    <source>
        <dbReference type="SAM" id="Phobius"/>
    </source>
</evidence>
<keyword evidence="1 2" id="KW-0472">Membrane</keyword>
<dbReference type="AlphaFoldDB" id="G5JYB1"/>
<evidence type="ECO:0000313" key="3">
    <source>
        <dbReference type="EMBL" id="EHJ52904.1"/>
    </source>
</evidence>
<evidence type="ECO:0000313" key="4">
    <source>
        <dbReference type="Proteomes" id="UP000003573"/>
    </source>
</evidence>
<dbReference type="Proteomes" id="UP000003573">
    <property type="component" value="Unassembled WGS sequence"/>
</dbReference>
<dbReference type="OrthoDB" id="1700484at2"/>